<dbReference type="SUPFAM" id="SSF53448">
    <property type="entry name" value="Nucleotide-diphospho-sugar transferases"/>
    <property type="match status" value="1"/>
</dbReference>
<accession>X1J0G0</accession>
<dbReference type="EMBL" id="BARU01031492">
    <property type="protein sequence ID" value="GAH74960.1"/>
    <property type="molecule type" value="Genomic_DNA"/>
</dbReference>
<dbReference type="InterPro" id="IPR029044">
    <property type="entry name" value="Nucleotide-diphossugar_trans"/>
</dbReference>
<dbReference type="Pfam" id="PF00535">
    <property type="entry name" value="Glycos_transf_2"/>
    <property type="match status" value="1"/>
</dbReference>
<sequence>MVEVKNKPTVSVIIPTYNRAYLIGRAIQSVLNQTYQDFEIIVVDDGSTDDTEEIVRSFKDKRIGYVRHEKNKGAAAARNTGIKAAKSEYIAFQDSDDEWLPEKLEKQMKVFENAPPEVGVVYTDFLRIKGNKKIHIPFSWVTQKEGNIHKELLKGNFVTTQSVVIRKKCFKKSG</sequence>
<dbReference type="PANTHER" id="PTHR43685">
    <property type="entry name" value="GLYCOSYLTRANSFERASE"/>
    <property type="match status" value="1"/>
</dbReference>
<dbReference type="Gene3D" id="3.90.550.10">
    <property type="entry name" value="Spore Coat Polysaccharide Biosynthesis Protein SpsA, Chain A"/>
    <property type="match status" value="1"/>
</dbReference>
<organism evidence="2">
    <name type="scientific">marine sediment metagenome</name>
    <dbReference type="NCBI Taxonomy" id="412755"/>
    <lineage>
        <taxon>unclassified sequences</taxon>
        <taxon>metagenomes</taxon>
        <taxon>ecological metagenomes</taxon>
    </lineage>
</organism>
<dbReference type="InterPro" id="IPR050834">
    <property type="entry name" value="Glycosyltransf_2"/>
</dbReference>
<dbReference type="InterPro" id="IPR001173">
    <property type="entry name" value="Glyco_trans_2-like"/>
</dbReference>
<evidence type="ECO:0000259" key="1">
    <source>
        <dbReference type="Pfam" id="PF00535"/>
    </source>
</evidence>
<dbReference type="AlphaFoldDB" id="X1J0G0"/>
<feature type="domain" description="Glycosyltransferase 2-like" evidence="1">
    <location>
        <begin position="11"/>
        <end position="172"/>
    </location>
</feature>
<reference evidence="2" key="1">
    <citation type="journal article" date="2014" name="Front. Microbiol.">
        <title>High frequency of phylogenetically diverse reductive dehalogenase-homologous genes in deep subseafloor sedimentary metagenomes.</title>
        <authorList>
            <person name="Kawai M."/>
            <person name="Futagami T."/>
            <person name="Toyoda A."/>
            <person name="Takaki Y."/>
            <person name="Nishi S."/>
            <person name="Hori S."/>
            <person name="Arai W."/>
            <person name="Tsubouchi T."/>
            <person name="Morono Y."/>
            <person name="Uchiyama I."/>
            <person name="Ito T."/>
            <person name="Fujiyama A."/>
            <person name="Inagaki F."/>
            <person name="Takami H."/>
        </authorList>
    </citation>
    <scope>NUCLEOTIDE SEQUENCE</scope>
    <source>
        <strain evidence="2">Expedition CK06-06</strain>
    </source>
</reference>
<evidence type="ECO:0000313" key="2">
    <source>
        <dbReference type="EMBL" id="GAH74960.1"/>
    </source>
</evidence>
<gene>
    <name evidence="2" type="ORF">S03H2_49803</name>
</gene>
<feature type="non-terminal residue" evidence="2">
    <location>
        <position position="174"/>
    </location>
</feature>
<dbReference type="PANTHER" id="PTHR43685:SF11">
    <property type="entry name" value="GLYCOSYLTRANSFERASE TAGX-RELATED"/>
    <property type="match status" value="1"/>
</dbReference>
<dbReference type="CDD" id="cd00761">
    <property type="entry name" value="Glyco_tranf_GTA_type"/>
    <property type="match status" value="1"/>
</dbReference>
<name>X1J0G0_9ZZZZ</name>
<proteinExistence type="predicted"/>
<protein>
    <recommendedName>
        <fullName evidence="1">Glycosyltransferase 2-like domain-containing protein</fullName>
    </recommendedName>
</protein>
<comment type="caution">
    <text evidence="2">The sequence shown here is derived from an EMBL/GenBank/DDBJ whole genome shotgun (WGS) entry which is preliminary data.</text>
</comment>